<dbReference type="Gene3D" id="3.40.50.12780">
    <property type="entry name" value="N-terminal domain of ligase-like"/>
    <property type="match status" value="1"/>
</dbReference>
<evidence type="ECO:0000256" key="1">
    <source>
        <dbReference type="ARBA" id="ARBA00006432"/>
    </source>
</evidence>
<protein>
    <recommendedName>
        <fullName evidence="7">4-coumarate--CoA ligase</fullName>
    </recommendedName>
</protein>
<dbReference type="CDD" id="cd05911">
    <property type="entry name" value="Firefly_Luc_like"/>
    <property type="match status" value="1"/>
</dbReference>
<dbReference type="EMBL" id="JAXOVC010000006">
    <property type="protein sequence ID" value="KAK4500821.1"/>
    <property type="molecule type" value="Genomic_DNA"/>
</dbReference>
<dbReference type="PROSITE" id="PS00455">
    <property type="entry name" value="AMP_BINDING"/>
    <property type="match status" value="1"/>
</dbReference>
<evidence type="ECO:0000259" key="3">
    <source>
        <dbReference type="Pfam" id="PF00501"/>
    </source>
</evidence>
<dbReference type="Gene3D" id="3.30.300.30">
    <property type="match status" value="1"/>
</dbReference>
<keyword evidence="2" id="KW-0436">Ligase</keyword>
<sequence>MPTKSKFADIEIPDIDTWTLLFERSQKSFCDDKVILHDTISSRAYTYDHIRGSSIGFGQALRQAWNWRKGDVLAIYSPNDVDYATIVFGTHWAAGVVTTANPGYTVDELAHQLVNSRAKAIVTQAPLLETTLAAARKAGVPRDRVILMGPDTVDTTVLHFTALPGFRVHDSNEHAQRPYEINPSEDLSFLVYSSGTTGKPKGVMLTHRNIVANVLQTDRANDGYITCGDGTTGSGDRTIGFLPLFHIYGLTGVLHYSLYAGIEVFIQASFSLPTFLNLVQKHRITYNNVVPRIILALAKDPSVANYDLSSLKMLISAAAPLTKDLVDLLYARLKIPVKQAFGLSETSPATHGQLWDEWDLGIGSIGRPVVNVETKIVDISTLAELPANGVGELWVRGPNVFKGYLNNEKATREALTRDGWFRTGDVGYIDERGLCFITDRIKELVKVNGFQVAPAELEGLLTSHPKVKDAAVIGVSSKALATELPRAYVVLDAGVEKSNETAEEIANWLSERVAKHKRLRGGVRFIDAVASSATGKILRRELKALAAKEQDVKPKL</sequence>
<gene>
    <name evidence="5" type="ORF">PRZ48_009013</name>
</gene>
<dbReference type="InterPro" id="IPR000873">
    <property type="entry name" value="AMP-dep_synth/lig_dom"/>
</dbReference>
<dbReference type="InterPro" id="IPR025110">
    <property type="entry name" value="AMP-bd_C"/>
</dbReference>
<dbReference type="PANTHER" id="PTHR24096">
    <property type="entry name" value="LONG-CHAIN-FATTY-ACID--COA LIGASE"/>
    <property type="match status" value="1"/>
</dbReference>
<comment type="caution">
    <text evidence="5">The sequence shown here is derived from an EMBL/GenBank/DDBJ whole genome shotgun (WGS) entry which is preliminary data.</text>
</comment>
<evidence type="ECO:0008006" key="7">
    <source>
        <dbReference type="Google" id="ProtNLM"/>
    </source>
</evidence>
<organism evidence="5 6">
    <name type="scientific">Zasmidium cellare</name>
    <name type="common">Wine cellar mold</name>
    <name type="synonym">Racodium cellare</name>
    <dbReference type="NCBI Taxonomy" id="395010"/>
    <lineage>
        <taxon>Eukaryota</taxon>
        <taxon>Fungi</taxon>
        <taxon>Dikarya</taxon>
        <taxon>Ascomycota</taxon>
        <taxon>Pezizomycotina</taxon>
        <taxon>Dothideomycetes</taxon>
        <taxon>Dothideomycetidae</taxon>
        <taxon>Mycosphaerellales</taxon>
        <taxon>Mycosphaerellaceae</taxon>
        <taxon>Zasmidium</taxon>
    </lineage>
</organism>
<dbReference type="Pfam" id="PF00501">
    <property type="entry name" value="AMP-binding"/>
    <property type="match status" value="1"/>
</dbReference>
<evidence type="ECO:0000313" key="6">
    <source>
        <dbReference type="Proteomes" id="UP001305779"/>
    </source>
</evidence>
<dbReference type="Proteomes" id="UP001305779">
    <property type="component" value="Unassembled WGS sequence"/>
</dbReference>
<proteinExistence type="inferred from homology"/>
<feature type="domain" description="AMP-dependent synthetase/ligase" evidence="3">
    <location>
        <begin position="22"/>
        <end position="405"/>
    </location>
</feature>
<dbReference type="PANTHER" id="PTHR24096:SF149">
    <property type="entry name" value="AMP-BINDING DOMAIN-CONTAINING PROTEIN-RELATED"/>
    <property type="match status" value="1"/>
</dbReference>
<feature type="domain" description="AMP-binding enzyme C-terminal" evidence="4">
    <location>
        <begin position="456"/>
        <end position="536"/>
    </location>
</feature>
<keyword evidence="6" id="KW-1185">Reference proteome</keyword>
<evidence type="ECO:0000256" key="2">
    <source>
        <dbReference type="ARBA" id="ARBA00022598"/>
    </source>
</evidence>
<dbReference type="Pfam" id="PF13193">
    <property type="entry name" value="AMP-binding_C"/>
    <property type="match status" value="1"/>
</dbReference>
<evidence type="ECO:0000259" key="4">
    <source>
        <dbReference type="Pfam" id="PF13193"/>
    </source>
</evidence>
<dbReference type="InterPro" id="IPR045851">
    <property type="entry name" value="AMP-bd_C_sf"/>
</dbReference>
<dbReference type="InterPro" id="IPR020845">
    <property type="entry name" value="AMP-binding_CS"/>
</dbReference>
<dbReference type="SUPFAM" id="SSF56801">
    <property type="entry name" value="Acetyl-CoA synthetase-like"/>
    <property type="match status" value="1"/>
</dbReference>
<reference evidence="5 6" key="1">
    <citation type="journal article" date="2023" name="G3 (Bethesda)">
        <title>A chromosome-level genome assembly of Zasmidium syzygii isolated from banana leaves.</title>
        <authorList>
            <person name="van Westerhoven A.C."/>
            <person name="Mehrabi R."/>
            <person name="Talebi R."/>
            <person name="Steentjes M.B.F."/>
            <person name="Corcolon B."/>
            <person name="Chong P.A."/>
            <person name="Kema G.H.J."/>
            <person name="Seidl M.F."/>
        </authorList>
    </citation>
    <scope>NUCLEOTIDE SEQUENCE [LARGE SCALE GENOMIC DNA]</scope>
    <source>
        <strain evidence="5 6">P124</strain>
    </source>
</reference>
<accession>A0ABR0EH20</accession>
<dbReference type="InterPro" id="IPR042099">
    <property type="entry name" value="ANL_N_sf"/>
</dbReference>
<evidence type="ECO:0000313" key="5">
    <source>
        <dbReference type="EMBL" id="KAK4500821.1"/>
    </source>
</evidence>
<name>A0ABR0EH20_ZASCE</name>
<comment type="similarity">
    <text evidence="1">Belongs to the ATP-dependent AMP-binding enzyme family.</text>
</comment>